<dbReference type="InterPro" id="IPR036249">
    <property type="entry name" value="Thioredoxin-like_sf"/>
</dbReference>
<organism evidence="2 3">
    <name type="scientific">Candidatus Amphirhobacter heronislandensis</name>
    <dbReference type="NCBI Taxonomy" id="1732024"/>
    <lineage>
        <taxon>Bacteria</taxon>
        <taxon>Pseudomonadati</taxon>
        <taxon>Pseudomonadota</taxon>
        <taxon>Gammaproteobacteria</taxon>
        <taxon>Candidatus Tethybacterales</taxon>
        <taxon>Candidatus Tethybacteraceae</taxon>
        <taxon>Candidatus Amphirhobacter</taxon>
    </lineage>
</organism>
<dbReference type="GO" id="GO:0005737">
    <property type="term" value="C:cytoplasm"/>
    <property type="evidence" value="ECO:0007669"/>
    <property type="project" value="TreeGrafter"/>
</dbReference>
<evidence type="ECO:0000259" key="1">
    <source>
        <dbReference type="PROSITE" id="PS50404"/>
    </source>
</evidence>
<dbReference type="SUPFAM" id="SSF52833">
    <property type="entry name" value="Thioredoxin-like"/>
    <property type="match status" value="1"/>
</dbReference>
<dbReference type="Pfam" id="PF13410">
    <property type="entry name" value="GST_C_2"/>
    <property type="match status" value="1"/>
</dbReference>
<keyword evidence="3" id="KW-1185">Reference proteome</keyword>
<dbReference type="PROSITE" id="PS50404">
    <property type="entry name" value="GST_NTER"/>
    <property type="match status" value="1"/>
</dbReference>
<dbReference type="Gene3D" id="1.20.1050.10">
    <property type="match status" value="1"/>
</dbReference>
<name>A0A930UFN9_9GAMM</name>
<feature type="domain" description="GST N-terminal" evidence="1">
    <location>
        <begin position="1"/>
        <end position="80"/>
    </location>
</feature>
<accession>A0A930UFN9</accession>
<gene>
    <name evidence="2" type="ORF">ISN26_01760</name>
</gene>
<dbReference type="SUPFAM" id="SSF47616">
    <property type="entry name" value="GST C-terminal domain-like"/>
    <property type="match status" value="1"/>
</dbReference>
<dbReference type="PANTHER" id="PTHR43968">
    <property type="match status" value="1"/>
</dbReference>
<dbReference type="PANTHER" id="PTHR43968:SF6">
    <property type="entry name" value="GLUTATHIONE S-TRANSFERASE OMEGA"/>
    <property type="match status" value="1"/>
</dbReference>
<dbReference type="InterPro" id="IPR004045">
    <property type="entry name" value="Glutathione_S-Trfase_N"/>
</dbReference>
<dbReference type="InterPro" id="IPR036282">
    <property type="entry name" value="Glutathione-S-Trfase_C_sf"/>
</dbReference>
<sequence>MALRLLTSLTTPLGRLPRMVWRLHGLDVAEEIVNPWQDRAPLAGISPLGKVPALLLEDGTAIVDSAVIAEHLDSLGAAPLLPAAEPERLRMRSACGLARDVIASGAAIAGSRLVGAELPAKLQDWHLAKIEAGIAEFERLRDGGAYGTAGALSMLDLGVAAMLGFMDFRLAAELPWRAKWADLAAWHDALAAEHAAVRETVPVAPS</sequence>
<protein>
    <submittedName>
        <fullName evidence="2">Glutathione S-transferase family protein</fullName>
    </submittedName>
</protein>
<proteinExistence type="predicted"/>
<evidence type="ECO:0000313" key="2">
    <source>
        <dbReference type="EMBL" id="MBF2734808.1"/>
    </source>
</evidence>
<dbReference type="EMBL" id="JADHEI010000028">
    <property type="protein sequence ID" value="MBF2734808.1"/>
    <property type="molecule type" value="Genomic_DNA"/>
</dbReference>
<comment type="caution">
    <text evidence="2">The sequence shown here is derived from an EMBL/GenBank/DDBJ whole genome shotgun (WGS) entry which is preliminary data.</text>
</comment>
<reference evidence="2" key="1">
    <citation type="submission" date="2020-10" db="EMBL/GenBank/DDBJ databases">
        <title>An improved Amphimedon queenslandica hologenome assembly reveals how three proteobacterial symbionts can extend the metabolic phenotypic of their marine sponge host.</title>
        <authorList>
            <person name="Degnan B."/>
            <person name="Degnan S."/>
            <person name="Xiang X."/>
        </authorList>
    </citation>
    <scope>NUCLEOTIDE SEQUENCE</scope>
    <source>
        <strain evidence="2">AqS2</strain>
    </source>
</reference>
<dbReference type="AlphaFoldDB" id="A0A930UFN9"/>
<evidence type="ECO:0000313" key="3">
    <source>
        <dbReference type="Proteomes" id="UP000604381"/>
    </source>
</evidence>
<dbReference type="InterPro" id="IPR050983">
    <property type="entry name" value="GST_Omega/HSP26"/>
</dbReference>
<dbReference type="Proteomes" id="UP000604381">
    <property type="component" value="Unassembled WGS sequence"/>
</dbReference>
<dbReference type="Gene3D" id="3.40.30.10">
    <property type="entry name" value="Glutaredoxin"/>
    <property type="match status" value="1"/>
</dbReference>
<dbReference type="Pfam" id="PF13409">
    <property type="entry name" value="GST_N_2"/>
    <property type="match status" value="1"/>
</dbReference>